<feature type="transmembrane region" description="Helical" evidence="1">
    <location>
        <begin position="44"/>
        <end position="63"/>
    </location>
</feature>
<protein>
    <submittedName>
        <fullName evidence="2">Uncharacterized protein</fullName>
    </submittedName>
</protein>
<comment type="caution">
    <text evidence="2">The sequence shown here is derived from an EMBL/GenBank/DDBJ whole genome shotgun (WGS) entry which is preliminary data.</text>
</comment>
<keyword evidence="1" id="KW-1133">Transmembrane helix</keyword>
<organism evidence="2 3">
    <name type="scientific">Pseudobacter ginsenosidimutans</name>
    <dbReference type="NCBI Taxonomy" id="661488"/>
    <lineage>
        <taxon>Bacteria</taxon>
        <taxon>Pseudomonadati</taxon>
        <taxon>Bacteroidota</taxon>
        <taxon>Chitinophagia</taxon>
        <taxon>Chitinophagales</taxon>
        <taxon>Chitinophagaceae</taxon>
        <taxon>Pseudobacter</taxon>
    </lineage>
</organism>
<name>A0A4Q7MH91_9BACT</name>
<evidence type="ECO:0000313" key="2">
    <source>
        <dbReference type="EMBL" id="RZS67047.1"/>
    </source>
</evidence>
<evidence type="ECO:0000313" key="3">
    <source>
        <dbReference type="Proteomes" id="UP000293874"/>
    </source>
</evidence>
<reference evidence="2 3" key="1">
    <citation type="submission" date="2019-02" db="EMBL/GenBank/DDBJ databases">
        <title>Genomic Encyclopedia of Type Strains, Phase IV (KMG-IV): sequencing the most valuable type-strain genomes for metagenomic binning, comparative biology and taxonomic classification.</title>
        <authorList>
            <person name="Goeker M."/>
        </authorList>
    </citation>
    <scope>NUCLEOTIDE SEQUENCE [LARGE SCALE GENOMIC DNA]</scope>
    <source>
        <strain evidence="2 3">DSM 18116</strain>
    </source>
</reference>
<gene>
    <name evidence="2" type="ORF">EV199_5431</name>
</gene>
<dbReference type="EMBL" id="SGXA01000004">
    <property type="protein sequence ID" value="RZS67047.1"/>
    <property type="molecule type" value="Genomic_DNA"/>
</dbReference>
<dbReference type="AlphaFoldDB" id="A0A4Q7MH91"/>
<dbReference type="Proteomes" id="UP000293874">
    <property type="component" value="Unassembled WGS sequence"/>
</dbReference>
<proteinExistence type="predicted"/>
<keyword evidence="3" id="KW-1185">Reference proteome</keyword>
<sequence>MILQAGFTGETAPKVVSNFFRPFPSQKTQEAFAPCVLLCVNTWYFWYSIYFLISLIVANGFLLSL</sequence>
<accession>A0A4Q7MH91</accession>
<keyword evidence="1" id="KW-0472">Membrane</keyword>
<evidence type="ECO:0000256" key="1">
    <source>
        <dbReference type="SAM" id="Phobius"/>
    </source>
</evidence>
<keyword evidence="1" id="KW-0812">Transmembrane</keyword>